<organism evidence="6">
    <name type="scientific">Paenibacillus sp. BIHB 4019</name>
    <dbReference type="NCBI Taxonomy" id="1870819"/>
    <lineage>
        <taxon>Bacteria</taxon>
        <taxon>Bacillati</taxon>
        <taxon>Bacillota</taxon>
        <taxon>Bacilli</taxon>
        <taxon>Bacillales</taxon>
        <taxon>Paenibacillaceae</taxon>
        <taxon>Paenibacillus</taxon>
    </lineage>
</organism>
<dbReference type="Gene3D" id="1.10.357.10">
    <property type="entry name" value="Tetracycline Repressor, domain 2"/>
    <property type="match status" value="1"/>
</dbReference>
<dbReference type="Pfam" id="PF00440">
    <property type="entry name" value="TetR_N"/>
    <property type="match status" value="1"/>
</dbReference>
<dbReference type="Pfam" id="PF02909">
    <property type="entry name" value="TetR_C_1"/>
    <property type="match status" value="1"/>
</dbReference>
<keyword evidence="2 4" id="KW-0238">DNA-binding</keyword>
<reference evidence="6" key="1">
    <citation type="submission" date="2016-08" db="EMBL/GenBank/DDBJ databases">
        <title>Complete Genome Seqeunce of Paenibacillus sp. BIHB 4019 from tea rhizoplane.</title>
        <authorList>
            <person name="Thakur R."/>
            <person name="Swarnkar M.K."/>
            <person name="Gulati A."/>
        </authorList>
    </citation>
    <scope>NUCLEOTIDE SEQUENCE [LARGE SCALE GENOMIC DNA]</scope>
    <source>
        <strain evidence="6">BIHB4019</strain>
    </source>
</reference>
<dbReference type="GO" id="GO:0003677">
    <property type="term" value="F:DNA binding"/>
    <property type="evidence" value="ECO:0007669"/>
    <property type="project" value="UniProtKB-UniRule"/>
</dbReference>
<dbReference type="SUPFAM" id="SSF46689">
    <property type="entry name" value="Homeodomain-like"/>
    <property type="match status" value="1"/>
</dbReference>
<dbReference type="RefSeq" id="WP_099517312.1">
    <property type="nucleotide sequence ID" value="NZ_CP016808.1"/>
</dbReference>
<sequence length="232" mass="25910">MDNNNRTIISRRSRPAKEPLSKEIIVKTAFELLKNEGISGLTMRKVAKALDTGPSSLYVYVRNVQELNAYVLDYGLGHIVLPGVQKGSDQEQPWKHALFAALCAYQKTLFEWPGIAELALTTMPIGQHSLTITEYILERLHEGGIPSAAAAWGVDLFLLYVSSSAFEHTVWNGKEEGSNFHTAQQSYQSVDAAKYPMIARLQKELFSGNPENNERFIWGLEVILQGMIQVKA</sequence>
<feature type="DNA-binding region" description="H-T-H motif" evidence="4">
    <location>
        <begin position="42"/>
        <end position="61"/>
    </location>
</feature>
<protein>
    <submittedName>
        <fullName evidence="6">TetR family transcriptional regulator</fullName>
    </submittedName>
</protein>
<dbReference type="EMBL" id="CP016808">
    <property type="protein sequence ID" value="ANY65937.1"/>
    <property type="molecule type" value="Genomic_DNA"/>
</dbReference>
<feature type="domain" description="HTH tetR-type" evidence="5">
    <location>
        <begin position="19"/>
        <end position="79"/>
    </location>
</feature>
<dbReference type="InterPro" id="IPR036271">
    <property type="entry name" value="Tet_transcr_reg_TetR-rel_C_sf"/>
</dbReference>
<evidence type="ECO:0000259" key="5">
    <source>
        <dbReference type="PROSITE" id="PS50977"/>
    </source>
</evidence>
<keyword evidence="3" id="KW-0804">Transcription</keyword>
<evidence type="ECO:0000313" key="6">
    <source>
        <dbReference type="EMBL" id="ANY65937.1"/>
    </source>
</evidence>
<dbReference type="GO" id="GO:0045892">
    <property type="term" value="P:negative regulation of DNA-templated transcription"/>
    <property type="evidence" value="ECO:0007669"/>
    <property type="project" value="InterPro"/>
</dbReference>
<evidence type="ECO:0000256" key="3">
    <source>
        <dbReference type="ARBA" id="ARBA00023163"/>
    </source>
</evidence>
<accession>A0A1B2DDZ7</accession>
<evidence type="ECO:0000256" key="4">
    <source>
        <dbReference type="PROSITE-ProRule" id="PRU00335"/>
    </source>
</evidence>
<dbReference type="InterPro" id="IPR009057">
    <property type="entry name" value="Homeodomain-like_sf"/>
</dbReference>
<keyword evidence="1" id="KW-0805">Transcription regulation</keyword>
<gene>
    <name evidence="6" type="ORF">BBD42_05255</name>
</gene>
<dbReference type="AlphaFoldDB" id="A0A1B2DDZ7"/>
<proteinExistence type="predicted"/>
<dbReference type="SUPFAM" id="SSF48498">
    <property type="entry name" value="Tetracyclin repressor-like, C-terminal domain"/>
    <property type="match status" value="1"/>
</dbReference>
<dbReference type="PROSITE" id="PS50977">
    <property type="entry name" value="HTH_TETR_2"/>
    <property type="match status" value="1"/>
</dbReference>
<dbReference type="InterPro" id="IPR001647">
    <property type="entry name" value="HTH_TetR"/>
</dbReference>
<name>A0A1B2DDZ7_9BACL</name>
<dbReference type="InterPro" id="IPR004111">
    <property type="entry name" value="Repressor_TetR_C"/>
</dbReference>
<evidence type="ECO:0000256" key="2">
    <source>
        <dbReference type="ARBA" id="ARBA00023125"/>
    </source>
</evidence>
<evidence type="ECO:0000256" key="1">
    <source>
        <dbReference type="ARBA" id="ARBA00023015"/>
    </source>
</evidence>